<dbReference type="EMBL" id="VSRR010005827">
    <property type="protein sequence ID" value="MPC43425.1"/>
    <property type="molecule type" value="Genomic_DNA"/>
</dbReference>
<dbReference type="Proteomes" id="UP000324222">
    <property type="component" value="Unassembled WGS sequence"/>
</dbReference>
<accession>A0A5B7FD53</accession>
<organism evidence="1 2">
    <name type="scientific">Portunus trituberculatus</name>
    <name type="common">Swimming crab</name>
    <name type="synonym">Neptunus trituberculatus</name>
    <dbReference type="NCBI Taxonomy" id="210409"/>
    <lineage>
        <taxon>Eukaryota</taxon>
        <taxon>Metazoa</taxon>
        <taxon>Ecdysozoa</taxon>
        <taxon>Arthropoda</taxon>
        <taxon>Crustacea</taxon>
        <taxon>Multicrustacea</taxon>
        <taxon>Malacostraca</taxon>
        <taxon>Eumalacostraca</taxon>
        <taxon>Eucarida</taxon>
        <taxon>Decapoda</taxon>
        <taxon>Pleocyemata</taxon>
        <taxon>Brachyura</taxon>
        <taxon>Eubrachyura</taxon>
        <taxon>Portunoidea</taxon>
        <taxon>Portunidae</taxon>
        <taxon>Portuninae</taxon>
        <taxon>Portunus</taxon>
    </lineage>
</organism>
<sequence length="145" mass="16234">MGGKLCKLTKSDTLTHASDTPVHEVVRAIHPPEDKTEPPLPYLSLISTMLLSHPFIPPASSRHDARRLAYLNLACPVCTMSLTLFPPLLPTGQDTRIRFSVAPLPGDSGFRQWHDAMMMCARLPGGIPQEFRRRWIVKRGRCSHL</sequence>
<gene>
    <name evidence="1" type="primary">tbc1d30_0</name>
    <name evidence="1" type="ORF">E2C01_037072</name>
</gene>
<name>A0A5B7FD53_PORTR</name>
<evidence type="ECO:0000313" key="1">
    <source>
        <dbReference type="EMBL" id="MPC43425.1"/>
    </source>
</evidence>
<comment type="caution">
    <text evidence="1">The sequence shown here is derived from an EMBL/GenBank/DDBJ whole genome shotgun (WGS) entry which is preliminary data.</text>
</comment>
<reference evidence="1 2" key="1">
    <citation type="submission" date="2019-05" db="EMBL/GenBank/DDBJ databases">
        <title>Another draft genome of Portunus trituberculatus and its Hox gene families provides insights of decapod evolution.</title>
        <authorList>
            <person name="Jeong J.-H."/>
            <person name="Song I."/>
            <person name="Kim S."/>
            <person name="Choi T."/>
            <person name="Kim D."/>
            <person name="Ryu S."/>
            <person name="Kim W."/>
        </authorList>
    </citation>
    <scope>NUCLEOTIDE SEQUENCE [LARGE SCALE GENOMIC DNA]</scope>
    <source>
        <tissue evidence="1">Muscle</tissue>
    </source>
</reference>
<evidence type="ECO:0000313" key="2">
    <source>
        <dbReference type="Proteomes" id="UP000324222"/>
    </source>
</evidence>
<keyword evidence="2" id="KW-1185">Reference proteome</keyword>
<dbReference type="OrthoDB" id="289721at2759"/>
<protein>
    <submittedName>
        <fullName evidence="1">TBC1 domain family member 30</fullName>
    </submittedName>
</protein>
<proteinExistence type="predicted"/>
<dbReference type="AlphaFoldDB" id="A0A5B7FD53"/>